<organism evidence="4 5">
    <name type="scientific">Dyella monticola</name>
    <dbReference type="NCBI Taxonomy" id="1927958"/>
    <lineage>
        <taxon>Bacteria</taxon>
        <taxon>Pseudomonadati</taxon>
        <taxon>Pseudomonadota</taxon>
        <taxon>Gammaproteobacteria</taxon>
        <taxon>Lysobacterales</taxon>
        <taxon>Rhodanobacteraceae</taxon>
        <taxon>Dyella</taxon>
    </lineage>
</organism>
<dbReference type="InterPro" id="IPR005632">
    <property type="entry name" value="Chaperone_Skp"/>
</dbReference>
<dbReference type="InterPro" id="IPR024930">
    <property type="entry name" value="Skp_dom_sf"/>
</dbReference>
<dbReference type="SUPFAM" id="SSF111384">
    <property type="entry name" value="OmpH-like"/>
    <property type="match status" value="1"/>
</dbReference>
<protein>
    <submittedName>
        <fullName evidence="4">OmpH family outer membrane protein</fullName>
    </submittedName>
</protein>
<evidence type="ECO:0000313" key="4">
    <source>
        <dbReference type="EMBL" id="RDS81723.1"/>
    </source>
</evidence>
<proteinExistence type="inferred from homology"/>
<dbReference type="PANTHER" id="PTHR35089">
    <property type="entry name" value="CHAPERONE PROTEIN SKP"/>
    <property type="match status" value="1"/>
</dbReference>
<dbReference type="SMART" id="SM00935">
    <property type="entry name" value="OmpH"/>
    <property type="match status" value="1"/>
</dbReference>
<name>A0A370WZY1_9GAMM</name>
<evidence type="ECO:0000313" key="5">
    <source>
        <dbReference type="Proteomes" id="UP000254258"/>
    </source>
</evidence>
<evidence type="ECO:0000256" key="3">
    <source>
        <dbReference type="SAM" id="SignalP"/>
    </source>
</evidence>
<dbReference type="Pfam" id="PF03938">
    <property type="entry name" value="OmpH"/>
    <property type="match status" value="1"/>
</dbReference>
<feature type="chain" id="PRO_5016713242" evidence="3">
    <location>
        <begin position="26"/>
        <end position="206"/>
    </location>
</feature>
<evidence type="ECO:0000256" key="2">
    <source>
        <dbReference type="ARBA" id="ARBA00022729"/>
    </source>
</evidence>
<keyword evidence="5" id="KW-1185">Reference proteome</keyword>
<accession>A0A370WZY1</accession>
<sequence length="206" mass="21972">MRMNRPLITLAAITLAGAPGPAAFAQSSNNGPPMSGPVVSGVCFLSREAIFANAKVGKAATDRLKQLAAQAQSDIDAERKPLDADVQSYRSQASSLTADQRQSREQALSERVQKVQADQTLRGRELEATREKAFNQIAQYAQPVISDAYRNKGCGVLLDRNMVLGGNMTNDLTPLVIQGLDAKVTTISFNLEQLPASSGAPNGTSR</sequence>
<comment type="caution">
    <text evidence="4">The sequence shown here is derived from an EMBL/GenBank/DDBJ whole genome shotgun (WGS) entry which is preliminary data.</text>
</comment>
<gene>
    <name evidence="4" type="ORF">DWU98_10930</name>
</gene>
<dbReference type="GO" id="GO:0051082">
    <property type="term" value="F:unfolded protein binding"/>
    <property type="evidence" value="ECO:0007669"/>
    <property type="project" value="InterPro"/>
</dbReference>
<dbReference type="OrthoDB" id="7573043at2"/>
<comment type="similarity">
    <text evidence="1">Belongs to the Skp family.</text>
</comment>
<keyword evidence="2 3" id="KW-0732">Signal</keyword>
<feature type="signal peptide" evidence="3">
    <location>
        <begin position="1"/>
        <end position="25"/>
    </location>
</feature>
<dbReference type="GO" id="GO:0050821">
    <property type="term" value="P:protein stabilization"/>
    <property type="evidence" value="ECO:0007669"/>
    <property type="project" value="TreeGrafter"/>
</dbReference>
<dbReference type="PANTHER" id="PTHR35089:SF1">
    <property type="entry name" value="CHAPERONE PROTEIN SKP"/>
    <property type="match status" value="1"/>
</dbReference>
<dbReference type="AlphaFoldDB" id="A0A370WZY1"/>
<dbReference type="EMBL" id="QRBE01000005">
    <property type="protein sequence ID" value="RDS81723.1"/>
    <property type="molecule type" value="Genomic_DNA"/>
</dbReference>
<dbReference type="Proteomes" id="UP000254258">
    <property type="component" value="Unassembled WGS sequence"/>
</dbReference>
<dbReference type="Gene3D" id="3.30.910.20">
    <property type="entry name" value="Skp domain"/>
    <property type="match status" value="1"/>
</dbReference>
<dbReference type="RefSeq" id="WP_115495591.1">
    <property type="nucleotide sequence ID" value="NZ_QRBE01000005.1"/>
</dbReference>
<dbReference type="GO" id="GO:0005829">
    <property type="term" value="C:cytosol"/>
    <property type="evidence" value="ECO:0007669"/>
    <property type="project" value="TreeGrafter"/>
</dbReference>
<evidence type="ECO:0000256" key="1">
    <source>
        <dbReference type="ARBA" id="ARBA00009091"/>
    </source>
</evidence>
<reference evidence="4 5" key="1">
    <citation type="submission" date="2018-07" db="EMBL/GenBank/DDBJ databases">
        <title>Dyella monticola sp. nov. and Dyella psychrodurans sp. nov. isolated from monsoon evergreen broad-leaved forest soil of Dinghu Mountain, China.</title>
        <authorList>
            <person name="Gao Z."/>
            <person name="Qiu L."/>
        </authorList>
    </citation>
    <scope>NUCLEOTIDE SEQUENCE [LARGE SCALE GENOMIC DNA]</scope>
    <source>
        <strain evidence="4 5">4G-K06</strain>
    </source>
</reference>